<dbReference type="EMBL" id="JABXWR010000001">
    <property type="protein sequence ID" value="NVO67692.1"/>
    <property type="molecule type" value="Genomic_DNA"/>
</dbReference>
<comment type="caution">
    <text evidence="2">The sequence shown here is derived from an EMBL/GenBank/DDBJ whole genome shotgun (WGS) entry which is preliminary data.</text>
</comment>
<reference evidence="2 3" key="1">
    <citation type="submission" date="2020-06" db="EMBL/GenBank/DDBJ databases">
        <title>Methanofollis fontis sp. nov., a methanogen isolated from marine sediments near a cold seep at Four-Way Closure Ridge offshore southwestern Taiwan.</title>
        <authorList>
            <person name="Chen S.-C."/>
            <person name="Teng N.-H."/>
            <person name="Lin Y.-S."/>
            <person name="Lai M.-C."/>
            <person name="Chen H.-H."/>
            <person name="Wang C.-C."/>
        </authorList>
    </citation>
    <scope>NUCLEOTIDE SEQUENCE [LARGE SCALE GENOMIC DNA]</scope>
    <source>
        <strain evidence="2 3">DSM 2702</strain>
    </source>
</reference>
<name>A0A7K4HR91_9EURY</name>
<dbReference type="RefSeq" id="WP_176789253.1">
    <property type="nucleotide sequence ID" value="NZ_JABXWR010000001.1"/>
</dbReference>
<feature type="region of interest" description="Disordered" evidence="1">
    <location>
        <begin position="102"/>
        <end position="121"/>
    </location>
</feature>
<evidence type="ECO:0000256" key="1">
    <source>
        <dbReference type="SAM" id="MobiDB-lite"/>
    </source>
</evidence>
<dbReference type="Proteomes" id="UP000570823">
    <property type="component" value="Unassembled WGS sequence"/>
</dbReference>
<accession>A0A7K4HR91</accession>
<organism evidence="2 3">
    <name type="scientific">Methanofollis tationis</name>
    <dbReference type="NCBI Taxonomy" id="81417"/>
    <lineage>
        <taxon>Archaea</taxon>
        <taxon>Methanobacteriati</taxon>
        <taxon>Methanobacteriota</taxon>
        <taxon>Stenosarchaea group</taxon>
        <taxon>Methanomicrobia</taxon>
        <taxon>Methanomicrobiales</taxon>
        <taxon>Methanomicrobiaceae</taxon>
        <taxon>Methanofollis</taxon>
    </lineage>
</organism>
<dbReference type="PROSITE" id="PS51257">
    <property type="entry name" value="PROKAR_LIPOPROTEIN"/>
    <property type="match status" value="1"/>
</dbReference>
<sequence>MKRVTILLVLAVLAVTALAAGCTGTSPDTTPAPTTGPQTTTAPAATTAAPISLVPEPTDAMPADYTVSATAQKDPIYKTITVTFNGGKGQENVRQLTATVTRSDGTTETKSLTKPSGASLSRGQTIEFTGTAAQDRVQVWVTMDRPLGPNSATEFKIYDVVLPPK</sequence>
<keyword evidence="3" id="KW-1185">Reference proteome</keyword>
<gene>
    <name evidence="2" type="ORF">HWN36_10315</name>
</gene>
<protein>
    <submittedName>
        <fullName evidence="2">Uncharacterized protein</fullName>
    </submittedName>
</protein>
<dbReference type="AlphaFoldDB" id="A0A7K4HR91"/>
<dbReference type="OrthoDB" id="117298at2157"/>
<feature type="region of interest" description="Disordered" evidence="1">
    <location>
        <begin position="22"/>
        <end position="44"/>
    </location>
</feature>
<evidence type="ECO:0000313" key="2">
    <source>
        <dbReference type="EMBL" id="NVO67692.1"/>
    </source>
</evidence>
<proteinExistence type="predicted"/>
<evidence type="ECO:0000313" key="3">
    <source>
        <dbReference type="Proteomes" id="UP000570823"/>
    </source>
</evidence>